<keyword evidence="1" id="KW-0472">Membrane</keyword>
<feature type="transmembrane region" description="Helical" evidence="1">
    <location>
        <begin position="85"/>
        <end position="104"/>
    </location>
</feature>
<feature type="signal peptide" evidence="2">
    <location>
        <begin position="1"/>
        <end position="18"/>
    </location>
</feature>
<feature type="chain" id="PRO_5047495802" evidence="2">
    <location>
        <begin position="19"/>
        <end position="119"/>
    </location>
</feature>
<evidence type="ECO:0000313" key="3">
    <source>
        <dbReference type="EMBL" id="MED6286605.1"/>
    </source>
</evidence>
<dbReference type="EMBL" id="JAHUTJ010057816">
    <property type="protein sequence ID" value="MED6286605.1"/>
    <property type="molecule type" value="Genomic_DNA"/>
</dbReference>
<protein>
    <submittedName>
        <fullName evidence="3">Uncharacterized protein</fullName>
    </submittedName>
</protein>
<organism evidence="3 4">
    <name type="scientific">Characodon lateralis</name>
    <dbReference type="NCBI Taxonomy" id="208331"/>
    <lineage>
        <taxon>Eukaryota</taxon>
        <taxon>Metazoa</taxon>
        <taxon>Chordata</taxon>
        <taxon>Craniata</taxon>
        <taxon>Vertebrata</taxon>
        <taxon>Euteleostomi</taxon>
        <taxon>Actinopterygii</taxon>
        <taxon>Neopterygii</taxon>
        <taxon>Teleostei</taxon>
        <taxon>Neoteleostei</taxon>
        <taxon>Acanthomorphata</taxon>
        <taxon>Ovalentaria</taxon>
        <taxon>Atherinomorphae</taxon>
        <taxon>Cyprinodontiformes</taxon>
        <taxon>Goodeidae</taxon>
        <taxon>Characodon</taxon>
    </lineage>
</organism>
<keyword evidence="2" id="KW-0732">Signal</keyword>
<proteinExistence type="predicted"/>
<gene>
    <name evidence="3" type="ORF">CHARACLAT_007763</name>
</gene>
<dbReference type="Proteomes" id="UP001352852">
    <property type="component" value="Unassembled WGS sequence"/>
</dbReference>
<evidence type="ECO:0000313" key="4">
    <source>
        <dbReference type="Proteomes" id="UP001352852"/>
    </source>
</evidence>
<keyword evidence="1" id="KW-1133">Transmembrane helix</keyword>
<keyword evidence="1" id="KW-0812">Transmembrane</keyword>
<name>A0ABU7EKG8_9TELE</name>
<evidence type="ECO:0000256" key="2">
    <source>
        <dbReference type="SAM" id="SignalP"/>
    </source>
</evidence>
<comment type="caution">
    <text evidence="3">The sequence shown here is derived from an EMBL/GenBank/DDBJ whole genome shotgun (WGS) entry which is preliminary data.</text>
</comment>
<keyword evidence="4" id="KW-1185">Reference proteome</keyword>
<evidence type="ECO:0000256" key="1">
    <source>
        <dbReference type="SAM" id="Phobius"/>
    </source>
</evidence>
<accession>A0ABU7EKG8</accession>
<sequence>MLLQYFLIMSFPLDTIHAVKCTSSSYSKAPTYNAVATSVLQSSDGVLTFGSFILFSSKCNSGHYGQTQSSIIRPQNMSPKNCNYLFIYLTAVYLCSFWSNGFFLSGWPFNPLYWTCFIG</sequence>
<reference evidence="3 4" key="1">
    <citation type="submission" date="2021-06" db="EMBL/GenBank/DDBJ databases">
        <authorList>
            <person name="Palmer J.M."/>
        </authorList>
    </citation>
    <scope>NUCLEOTIDE SEQUENCE [LARGE SCALE GENOMIC DNA]</scope>
    <source>
        <strain evidence="3 4">CL_MEX2019</strain>
        <tissue evidence="3">Muscle</tissue>
    </source>
</reference>